<accession>A0A645BRU2</accession>
<sequence length="62" mass="7497">MRKINKMKFHQTRIRERERQLVLKKIQAFKESPDYKPDFTEEELKEIHARILADLKLTAKAS</sequence>
<comment type="caution">
    <text evidence="1">The sequence shown here is derived from an EMBL/GenBank/DDBJ whole genome shotgun (WGS) entry which is preliminary data.</text>
</comment>
<dbReference type="EMBL" id="VSSQ01021973">
    <property type="protein sequence ID" value="MPM67942.1"/>
    <property type="molecule type" value="Genomic_DNA"/>
</dbReference>
<organism evidence="1">
    <name type="scientific">bioreactor metagenome</name>
    <dbReference type="NCBI Taxonomy" id="1076179"/>
    <lineage>
        <taxon>unclassified sequences</taxon>
        <taxon>metagenomes</taxon>
        <taxon>ecological metagenomes</taxon>
    </lineage>
</organism>
<evidence type="ECO:0000313" key="1">
    <source>
        <dbReference type="EMBL" id="MPM67942.1"/>
    </source>
</evidence>
<reference evidence="1" key="1">
    <citation type="submission" date="2019-08" db="EMBL/GenBank/DDBJ databases">
        <authorList>
            <person name="Kucharzyk K."/>
            <person name="Murdoch R.W."/>
            <person name="Higgins S."/>
            <person name="Loffler F."/>
        </authorList>
    </citation>
    <scope>NUCLEOTIDE SEQUENCE</scope>
</reference>
<proteinExistence type="predicted"/>
<dbReference type="AlphaFoldDB" id="A0A645BRU2"/>
<name>A0A645BRU2_9ZZZZ</name>
<protein>
    <submittedName>
        <fullName evidence="1">Uncharacterized protein</fullName>
    </submittedName>
</protein>
<gene>
    <name evidence="1" type="ORF">SDC9_114867</name>
</gene>